<keyword evidence="5 7" id="KW-0460">Magnesium</keyword>
<dbReference type="InterPro" id="IPR005841">
    <property type="entry name" value="Alpha-D-phosphohexomutase_SF"/>
</dbReference>
<keyword evidence="4 7" id="KW-0479">Metal-binding</keyword>
<organism evidence="12 13">
    <name type="scientific">candidate division WOR-3 bacterium</name>
    <dbReference type="NCBI Taxonomy" id="2052148"/>
    <lineage>
        <taxon>Bacteria</taxon>
        <taxon>Bacteria division WOR-3</taxon>
    </lineage>
</organism>
<dbReference type="EMBL" id="QNBE01000041">
    <property type="protein sequence ID" value="RKX70379.1"/>
    <property type="molecule type" value="Genomic_DNA"/>
</dbReference>
<dbReference type="PROSITE" id="PS00710">
    <property type="entry name" value="PGM_PMM"/>
    <property type="match status" value="1"/>
</dbReference>
<evidence type="ECO:0000256" key="7">
    <source>
        <dbReference type="RuleBase" id="RU004326"/>
    </source>
</evidence>
<dbReference type="GO" id="GO:0000287">
    <property type="term" value="F:magnesium ion binding"/>
    <property type="evidence" value="ECO:0007669"/>
    <property type="project" value="InterPro"/>
</dbReference>
<evidence type="ECO:0000256" key="3">
    <source>
        <dbReference type="ARBA" id="ARBA00022553"/>
    </source>
</evidence>
<dbReference type="InterPro" id="IPR005845">
    <property type="entry name" value="A-D-PHexomutase_a/b/a-II"/>
</dbReference>
<reference evidence="12 13" key="1">
    <citation type="submission" date="2018-06" db="EMBL/GenBank/DDBJ databases">
        <title>Extensive metabolic versatility and redundancy in microbially diverse, dynamic hydrothermal sediments.</title>
        <authorList>
            <person name="Dombrowski N."/>
            <person name="Teske A."/>
            <person name="Baker B.J."/>
        </authorList>
    </citation>
    <scope>NUCLEOTIDE SEQUENCE [LARGE SCALE GENOMIC DNA]</scope>
    <source>
        <strain evidence="12">B36_G15</strain>
    </source>
</reference>
<protein>
    <recommendedName>
        <fullName evidence="14">Phosphoglucosamine mutase</fullName>
    </recommendedName>
</protein>
<evidence type="ECO:0000313" key="13">
    <source>
        <dbReference type="Proteomes" id="UP000268469"/>
    </source>
</evidence>
<evidence type="ECO:0000256" key="6">
    <source>
        <dbReference type="ARBA" id="ARBA00023235"/>
    </source>
</evidence>
<accession>A0A660SHT5</accession>
<dbReference type="GO" id="GO:0005975">
    <property type="term" value="P:carbohydrate metabolic process"/>
    <property type="evidence" value="ECO:0007669"/>
    <property type="project" value="InterPro"/>
</dbReference>
<comment type="caution">
    <text evidence="12">The sequence shown here is derived from an EMBL/GenBank/DDBJ whole genome shotgun (WGS) entry which is preliminary data.</text>
</comment>
<dbReference type="InterPro" id="IPR005843">
    <property type="entry name" value="A-D-PHexomutase_C"/>
</dbReference>
<name>A0A660SHT5_UNCW3</name>
<comment type="cofactor">
    <cofactor evidence="1">
        <name>Mg(2+)</name>
        <dbReference type="ChEBI" id="CHEBI:18420"/>
    </cofactor>
</comment>
<evidence type="ECO:0000313" key="12">
    <source>
        <dbReference type="EMBL" id="RKX70379.1"/>
    </source>
</evidence>
<proteinExistence type="inferred from homology"/>
<evidence type="ECO:0000256" key="4">
    <source>
        <dbReference type="ARBA" id="ARBA00022723"/>
    </source>
</evidence>
<dbReference type="AlphaFoldDB" id="A0A660SHT5"/>
<feature type="domain" description="Alpha-D-phosphohexomutase alpha/beta/alpha" evidence="9">
    <location>
        <begin position="3"/>
        <end position="124"/>
    </location>
</feature>
<evidence type="ECO:0000256" key="1">
    <source>
        <dbReference type="ARBA" id="ARBA00001946"/>
    </source>
</evidence>
<dbReference type="GO" id="GO:0016868">
    <property type="term" value="F:intramolecular phosphotransferase activity"/>
    <property type="evidence" value="ECO:0007669"/>
    <property type="project" value="InterPro"/>
</dbReference>
<evidence type="ECO:0000259" key="9">
    <source>
        <dbReference type="Pfam" id="PF02878"/>
    </source>
</evidence>
<feature type="domain" description="Alpha-D-phosphohexomutase alpha/beta/alpha" evidence="10">
    <location>
        <begin position="148"/>
        <end position="239"/>
    </location>
</feature>
<dbReference type="InterPro" id="IPR005846">
    <property type="entry name" value="A-D-PHexomutase_a/b/a-III"/>
</dbReference>
<dbReference type="Pfam" id="PF00408">
    <property type="entry name" value="PGM_PMM_IV"/>
    <property type="match status" value="1"/>
</dbReference>
<dbReference type="Gene3D" id="3.40.120.10">
    <property type="entry name" value="Alpha-D-Glucose-1,6-Bisphosphate, subunit A, domain 3"/>
    <property type="match status" value="3"/>
</dbReference>
<dbReference type="PANTHER" id="PTHR43771">
    <property type="entry name" value="PHOSPHOMANNOMUTASE"/>
    <property type="match status" value="1"/>
</dbReference>
<dbReference type="Pfam" id="PF02879">
    <property type="entry name" value="PGM_PMM_II"/>
    <property type="match status" value="1"/>
</dbReference>
<dbReference type="SUPFAM" id="SSF53738">
    <property type="entry name" value="Phosphoglucomutase, first 3 domains"/>
    <property type="match status" value="3"/>
</dbReference>
<dbReference type="InterPro" id="IPR016066">
    <property type="entry name" value="A-D-PHexomutase_CS"/>
</dbReference>
<dbReference type="Pfam" id="PF02878">
    <property type="entry name" value="PGM_PMM_I"/>
    <property type="match status" value="1"/>
</dbReference>
<evidence type="ECO:0000259" key="10">
    <source>
        <dbReference type="Pfam" id="PF02879"/>
    </source>
</evidence>
<evidence type="ECO:0000256" key="5">
    <source>
        <dbReference type="ARBA" id="ARBA00022842"/>
    </source>
</evidence>
<dbReference type="PRINTS" id="PR00509">
    <property type="entry name" value="PGMPMM"/>
</dbReference>
<dbReference type="Proteomes" id="UP000268469">
    <property type="component" value="Unassembled WGS sequence"/>
</dbReference>
<dbReference type="InterPro" id="IPR016055">
    <property type="entry name" value="A-D-PHexomutase_a/b/a-I/II/III"/>
</dbReference>
<dbReference type="InterPro" id="IPR005844">
    <property type="entry name" value="A-D-PHexomutase_a/b/a-I"/>
</dbReference>
<dbReference type="Pfam" id="PF02880">
    <property type="entry name" value="PGM_PMM_III"/>
    <property type="match status" value="1"/>
</dbReference>
<feature type="domain" description="Alpha-D-phosphohexomutase alpha/beta/alpha" evidence="11">
    <location>
        <begin position="247"/>
        <end position="349"/>
    </location>
</feature>
<keyword evidence="6" id="KW-0413">Isomerase</keyword>
<evidence type="ECO:0008006" key="14">
    <source>
        <dbReference type="Google" id="ProtNLM"/>
    </source>
</evidence>
<evidence type="ECO:0000259" key="11">
    <source>
        <dbReference type="Pfam" id="PF02880"/>
    </source>
</evidence>
<dbReference type="SUPFAM" id="SSF55957">
    <property type="entry name" value="Phosphoglucomutase, C-terminal domain"/>
    <property type="match status" value="1"/>
</dbReference>
<dbReference type="PANTHER" id="PTHR43771:SF1">
    <property type="entry name" value="PHOSPHOMANNOMUTASE"/>
    <property type="match status" value="1"/>
</dbReference>
<dbReference type="InterPro" id="IPR036900">
    <property type="entry name" value="A-D-PHexomutase_C_sf"/>
</dbReference>
<evidence type="ECO:0000256" key="2">
    <source>
        <dbReference type="ARBA" id="ARBA00010231"/>
    </source>
</evidence>
<sequence>MFFSVSGLRGVVGKDLTDEVVKRYLSGFYHLVGGGRICVGRDSRRDSGDLAELVKETLSSYGGEVIDIGVAPTPTVLYTVRKLGLDGGIVVTASHNPYPYNGLKFVTRGGRFLFYHEIRELNKTFKINYGPGRIISAKGVELHLEAILDHPLVEKDCGFRIGVDPVNGAACQMIKSLLLKMGCEVYAINDQPSGYFNRPPEPTKDALNQLSELVRSKQLNLGLALDPDGDRLSIVAEDGIPLGEEYTLPIIAQDYLRYKKGPIVVNRSTSRMIDTVADDFCVPLYRTRVGEANVVEKIVGVSAAIGGEGNGGIIIPELNMTRDGILAAALVVSILKREDSRPSELVARFPRLVMRKERLTVNLKKWKRLKQMIAAEFVGEHDATDGIWIGKGDFWLHLRPSRTEPVIRLIIEAKDEGVVEDAIQRISKIIRNLG</sequence>
<evidence type="ECO:0000259" key="8">
    <source>
        <dbReference type="Pfam" id="PF00408"/>
    </source>
</evidence>
<comment type="similarity">
    <text evidence="2 7">Belongs to the phosphohexose mutase family.</text>
</comment>
<keyword evidence="3" id="KW-0597">Phosphoprotein</keyword>
<dbReference type="Gene3D" id="3.30.310.50">
    <property type="entry name" value="Alpha-D-phosphohexomutase, C-terminal domain"/>
    <property type="match status" value="1"/>
</dbReference>
<gene>
    <name evidence="12" type="ORF">DRP53_05195</name>
</gene>
<feature type="domain" description="Alpha-D-phosphohexomutase C-terminal" evidence="8">
    <location>
        <begin position="378"/>
        <end position="426"/>
    </location>
</feature>